<dbReference type="EMBL" id="JAMSHJ010000005">
    <property type="protein sequence ID" value="KAI5405671.1"/>
    <property type="molecule type" value="Genomic_DNA"/>
</dbReference>
<organism evidence="1 2">
    <name type="scientific">Pisum sativum</name>
    <name type="common">Garden pea</name>
    <name type="synonym">Lathyrus oleraceus</name>
    <dbReference type="NCBI Taxonomy" id="3888"/>
    <lineage>
        <taxon>Eukaryota</taxon>
        <taxon>Viridiplantae</taxon>
        <taxon>Streptophyta</taxon>
        <taxon>Embryophyta</taxon>
        <taxon>Tracheophyta</taxon>
        <taxon>Spermatophyta</taxon>
        <taxon>Magnoliopsida</taxon>
        <taxon>eudicotyledons</taxon>
        <taxon>Gunneridae</taxon>
        <taxon>Pentapetalae</taxon>
        <taxon>rosids</taxon>
        <taxon>fabids</taxon>
        <taxon>Fabales</taxon>
        <taxon>Fabaceae</taxon>
        <taxon>Papilionoideae</taxon>
        <taxon>50 kb inversion clade</taxon>
        <taxon>NPAAA clade</taxon>
        <taxon>Hologalegina</taxon>
        <taxon>IRL clade</taxon>
        <taxon>Fabeae</taxon>
        <taxon>Lathyrus</taxon>
    </lineage>
</organism>
<dbReference type="AlphaFoldDB" id="A0A9D4WNP5"/>
<keyword evidence="2" id="KW-1185">Reference proteome</keyword>
<name>A0A9D4WNP5_PEA</name>
<evidence type="ECO:0000313" key="2">
    <source>
        <dbReference type="Proteomes" id="UP001058974"/>
    </source>
</evidence>
<dbReference type="Proteomes" id="UP001058974">
    <property type="component" value="Chromosome 5"/>
</dbReference>
<dbReference type="PANTHER" id="PTHR32108">
    <property type="entry name" value="DNA-DIRECTED RNA POLYMERASE SUBUNIT ALPHA"/>
    <property type="match status" value="1"/>
</dbReference>
<sequence length="117" mass="13014">MPYLLIRTGVTGGITFRITINNLMLQQRPFRLQHQCNNNNLNVNKINTNNNRLCTLAPPVGRLPEGYDANARCNFHSGAPGHTIENCKAFKHVVHDLIDSRAINFASAPNVVNNPIP</sequence>
<proteinExistence type="predicted"/>
<reference evidence="1 2" key="1">
    <citation type="journal article" date="2022" name="Nat. Genet.">
        <title>Improved pea reference genome and pan-genome highlight genomic features and evolutionary characteristics.</title>
        <authorList>
            <person name="Yang T."/>
            <person name="Liu R."/>
            <person name="Luo Y."/>
            <person name="Hu S."/>
            <person name="Wang D."/>
            <person name="Wang C."/>
            <person name="Pandey M.K."/>
            <person name="Ge S."/>
            <person name="Xu Q."/>
            <person name="Li N."/>
            <person name="Li G."/>
            <person name="Huang Y."/>
            <person name="Saxena R.K."/>
            <person name="Ji Y."/>
            <person name="Li M."/>
            <person name="Yan X."/>
            <person name="He Y."/>
            <person name="Liu Y."/>
            <person name="Wang X."/>
            <person name="Xiang C."/>
            <person name="Varshney R.K."/>
            <person name="Ding H."/>
            <person name="Gao S."/>
            <person name="Zong X."/>
        </authorList>
    </citation>
    <scope>NUCLEOTIDE SEQUENCE [LARGE SCALE GENOMIC DNA]</scope>
    <source>
        <strain evidence="1 2">cv. Zhongwan 6</strain>
    </source>
</reference>
<accession>A0A9D4WNP5</accession>
<protein>
    <submittedName>
        <fullName evidence="1">Uncharacterized protein</fullName>
    </submittedName>
</protein>
<gene>
    <name evidence="1" type="ORF">KIW84_052437</name>
</gene>
<dbReference type="Gramene" id="Psat05G0243700-T1">
    <property type="protein sequence ID" value="KAI5405671.1"/>
    <property type="gene ID" value="KIW84_052437"/>
</dbReference>
<comment type="caution">
    <text evidence="1">The sequence shown here is derived from an EMBL/GenBank/DDBJ whole genome shotgun (WGS) entry which is preliminary data.</text>
</comment>
<evidence type="ECO:0000313" key="1">
    <source>
        <dbReference type="EMBL" id="KAI5405671.1"/>
    </source>
</evidence>